<comment type="similarity">
    <text evidence="10 12">Belongs to the EPSP synthase family. MurA subfamily.</text>
</comment>
<keyword evidence="5 12" id="KW-0808">Transferase</keyword>
<dbReference type="Proteomes" id="UP000217785">
    <property type="component" value="Unassembled WGS sequence"/>
</dbReference>
<organism evidence="14 15">
    <name type="scientific">Effusibacillus lacus</name>
    <dbReference type="NCBI Taxonomy" id="1348429"/>
    <lineage>
        <taxon>Bacteria</taxon>
        <taxon>Bacillati</taxon>
        <taxon>Bacillota</taxon>
        <taxon>Bacilli</taxon>
        <taxon>Bacillales</taxon>
        <taxon>Alicyclobacillaceae</taxon>
        <taxon>Effusibacillus</taxon>
    </lineage>
</organism>
<gene>
    <name evidence="12" type="primary">murA</name>
    <name evidence="14" type="ORF">EFBL_2664</name>
</gene>
<keyword evidence="3 12" id="KW-0963">Cytoplasm</keyword>
<comment type="subcellular location">
    <subcellularLocation>
        <location evidence="1 12">Cytoplasm</location>
    </subcellularLocation>
</comment>
<evidence type="ECO:0000256" key="2">
    <source>
        <dbReference type="ARBA" id="ARBA00004752"/>
    </source>
</evidence>
<dbReference type="InterPro" id="IPR005750">
    <property type="entry name" value="UDP_GlcNAc_COvinyl_MurA"/>
</dbReference>
<keyword evidence="12" id="KW-0670">Pyruvate</keyword>
<evidence type="ECO:0000256" key="7">
    <source>
        <dbReference type="ARBA" id="ARBA00022984"/>
    </source>
</evidence>
<evidence type="ECO:0000256" key="11">
    <source>
        <dbReference type="ARBA" id="ARBA00047527"/>
    </source>
</evidence>
<dbReference type="InterPro" id="IPR001986">
    <property type="entry name" value="Enolpyruvate_Tfrase_dom"/>
</dbReference>
<name>A0A292YRG7_9BACL</name>
<dbReference type="HAMAP" id="MF_00111">
    <property type="entry name" value="MurA"/>
    <property type="match status" value="1"/>
</dbReference>
<dbReference type="GO" id="GO:0008760">
    <property type="term" value="F:UDP-N-acetylglucosamine 1-carboxyvinyltransferase activity"/>
    <property type="evidence" value="ECO:0007669"/>
    <property type="project" value="UniProtKB-UniRule"/>
</dbReference>
<evidence type="ECO:0000256" key="9">
    <source>
        <dbReference type="ARBA" id="ARBA00023316"/>
    </source>
</evidence>
<dbReference type="GO" id="GO:0051301">
    <property type="term" value="P:cell division"/>
    <property type="evidence" value="ECO:0007669"/>
    <property type="project" value="UniProtKB-KW"/>
</dbReference>
<dbReference type="OrthoDB" id="9803760at2"/>
<comment type="catalytic activity">
    <reaction evidence="11 12">
        <text>phosphoenolpyruvate + UDP-N-acetyl-alpha-D-glucosamine = UDP-N-acetyl-3-O-(1-carboxyvinyl)-alpha-D-glucosamine + phosphate</text>
        <dbReference type="Rhea" id="RHEA:18681"/>
        <dbReference type="ChEBI" id="CHEBI:43474"/>
        <dbReference type="ChEBI" id="CHEBI:57705"/>
        <dbReference type="ChEBI" id="CHEBI:58702"/>
        <dbReference type="ChEBI" id="CHEBI:68483"/>
        <dbReference type="EC" id="2.5.1.7"/>
    </reaction>
</comment>
<feature type="modified residue" description="2-(S-cysteinyl)pyruvic acid O-phosphothioketal" evidence="12">
    <location>
        <position position="116"/>
    </location>
</feature>
<dbReference type="NCBIfam" id="NF006873">
    <property type="entry name" value="PRK09369.1"/>
    <property type="match status" value="1"/>
</dbReference>
<dbReference type="GO" id="GO:0009252">
    <property type="term" value="P:peptidoglycan biosynthetic process"/>
    <property type="evidence" value="ECO:0007669"/>
    <property type="project" value="UniProtKB-UniRule"/>
</dbReference>
<keyword evidence="8 12" id="KW-0131">Cell cycle</keyword>
<evidence type="ECO:0000313" key="15">
    <source>
        <dbReference type="Proteomes" id="UP000217785"/>
    </source>
</evidence>
<dbReference type="GO" id="GO:0005737">
    <property type="term" value="C:cytoplasm"/>
    <property type="evidence" value="ECO:0007669"/>
    <property type="project" value="UniProtKB-SubCell"/>
</dbReference>
<accession>A0A292YRG7</accession>
<feature type="binding site" evidence="12">
    <location>
        <position position="92"/>
    </location>
    <ligand>
        <name>UDP-N-acetyl-alpha-D-glucosamine</name>
        <dbReference type="ChEBI" id="CHEBI:57705"/>
    </ligand>
</feature>
<dbReference type="GO" id="GO:0071555">
    <property type="term" value="P:cell wall organization"/>
    <property type="evidence" value="ECO:0007669"/>
    <property type="project" value="UniProtKB-KW"/>
</dbReference>
<dbReference type="AlphaFoldDB" id="A0A292YRG7"/>
<evidence type="ECO:0000256" key="12">
    <source>
        <dbReference type="HAMAP-Rule" id="MF_00111"/>
    </source>
</evidence>
<comment type="caution">
    <text evidence="12">Lacks conserved residue(s) required for the propagation of feature annotation.</text>
</comment>
<dbReference type="SUPFAM" id="SSF55205">
    <property type="entry name" value="EPT/RTPC-like"/>
    <property type="match status" value="1"/>
</dbReference>
<feature type="binding site" evidence="12">
    <location>
        <begin position="121"/>
        <end position="125"/>
    </location>
    <ligand>
        <name>UDP-N-acetyl-alpha-D-glucosamine</name>
        <dbReference type="ChEBI" id="CHEBI:57705"/>
    </ligand>
</feature>
<dbReference type="GO" id="GO:0019277">
    <property type="term" value="P:UDP-N-acetylgalactosamine biosynthetic process"/>
    <property type="evidence" value="ECO:0007669"/>
    <property type="project" value="InterPro"/>
</dbReference>
<keyword evidence="9 12" id="KW-0961">Cell wall biogenesis/degradation</keyword>
<feature type="binding site" evidence="12">
    <location>
        <position position="305"/>
    </location>
    <ligand>
        <name>UDP-N-acetyl-alpha-D-glucosamine</name>
        <dbReference type="ChEBI" id="CHEBI:57705"/>
    </ligand>
</feature>
<dbReference type="FunFam" id="3.65.10.10:FF:000001">
    <property type="entry name" value="UDP-N-acetylglucosamine 1-carboxyvinyltransferase"/>
    <property type="match status" value="1"/>
</dbReference>
<evidence type="ECO:0000259" key="13">
    <source>
        <dbReference type="Pfam" id="PF00275"/>
    </source>
</evidence>
<evidence type="ECO:0000256" key="6">
    <source>
        <dbReference type="ARBA" id="ARBA00022960"/>
    </source>
</evidence>
<feature type="active site" description="Proton donor" evidence="12">
    <location>
        <position position="116"/>
    </location>
</feature>
<sequence>MERLAIEGGKPLIGSVRVHGAKNAALPILAASVMAKGESVIHDVPDLQDIRVMEEILRSLGARVFRRGSTVTVDPTPIHSTEVPDELMRQMRSSIFLMGPLLSRFGSVRVSKPGGCTIGSRPIDLHTKGLTAMGADIRESHGYLFCQANRLKGTSIYLDIPSVGATENILMAASLANGTTMIGNAAREPEIVDLATYLNKMGAKITGAGEDTIYVEGVAELTPTEHTIIPDRIVTGTLLVAAAVTNGNILLENVNPSHLGVVLTKLRETGVEIELGRDIMTVKSSNPLTAVDRIQTSYYPGFPTDLQAPFMAMLTVAKGTSIVSETVFEERFKHVSELRRMGARIKVDLRTAFIEGVPELTAASVEATDLRAGAALVIAGLAANGTTCVENTHHIDRGYERIEDVLSSLGARIHRIQD</sequence>
<evidence type="ECO:0000256" key="3">
    <source>
        <dbReference type="ARBA" id="ARBA00022490"/>
    </source>
</evidence>
<dbReference type="Gene3D" id="3.65.10.10">
    <property type="entry name" value="Enolpyruvate transferase domain"/>
    <property type="match status" value="2"/>
</dbReference>
<comment type="pathway">
    <text evidence="2 12">Cell wall biogenesis; peptidoglycan biosynthesis.</text>
</comment>
<keyword evidence="15" id="KW-1185">Reference proteome</keyword>
<proteinExistence type="inferred from homology"/>
<comment type="caution">
    <text evidence="14">The sequence shown here is derived from an EMBL/GenBank/DDBJ whole genome shotgun (WGS) entry which is preliminary data.</text>
</comment>
<dbReference type="NCBIfam" id="TIGR01072">
    <property type="entry name" value="murA"/>
    <property type="match status" value="1"/>
</dbReference>
<dbReference type="PANTHER" id="PTHR43783">
    <property type="entry name" value="UDP-N-ACETYLGLUCOSAMINE 1-CARBOXYVINYLTRANSFERASE"/>
    <property type="match status" value="1"/>
</dbReference>
<dbReference type="CDD" id="cd01555">
    <property type="entry name" value="UdpNAET"/>
    <property type="match status" value="1"/>
</dbReference>
<comment type="function">
    <text evidence="12">Cell wall formation. Adds enolpyruvyl to UDP-N-acetylglucosamine.</text>
</comment>
<keyword evidence="4 12" id="KW-0132">Cell division</keyword>
<dbReference type="UniPathway" id="UPA00219"/>
<feature type="domain" description="Enolpyruvate transferase" evidence="13">
    <location>
        <begin position="7"/>
        <end position="406"/>
    </location>
</feature>
<evidence type="ECO:0000256" key="8">
    <source>
        <dbReference type="ARBA" id="ARBA00023306"/>
    </source>
</evidence>
<protein>
    <recommendedName>
        <fullName evidence="12">UDP-N-acetylglucosamine 1-carboxyvinyltransferase</fullName>
        <ecNumber evidence="12">2.5.1.7</ecNumber>
    </recommendedName>
    <alternativeName>
        <fullName evidence="12">Enoylpyruvate transferase</fullName>
    </alternativeName>
    <alternativeName>
        <fullName evidence="12">UDP-N-acetylglucosamine enolpyruvyl transferase</fullName>
        <shortName evidence="12">EPT</shortName>
    </alternativeName>
</protein>
<dbReference type="InterPro" id="IPR013792">
    <property type="entry name" value="RNA3'P_cycl/enolpyr_Trfase_a/b"/>
</dbReference>
<evidence type="ECO:0000256" key="4">
    <source>
        <dbReference type="ARBA" id="ARBA00022618"/>
    </source>
</evidence>
<evidence type="ECO:0000256" key="1">
    <source>
        <dbReference type="ARBA" id="ARBA00004496"/>
    </source>
</evidence>
<dbReference type="PANTHER" id="PTHR43783:SF1">
    <property type="entry name" value="UDP-N-ACETYLGLUCOSAMINE 1-CARBOXYVINYLTRANSFERASE"/>
    <property type="match status" value="1"/>
</dbReference>
<dbReference type="GO" id="GO:0008360">
    <property type="term" value="P:regulation of cell shape"/>
    <property type="evidence" value="ECO:0007669"/>
    <property type="project" value="UniProtKB-KW"/>
</dbReference>
<dbReference type="EMBL" id="BDUF01000076">
    <property type="protein sequence ID" value="GAX91004.1"/>
    <property type="molecule type" value="Genomic_DNA"/>
</dbReference>
<feature type="binding site" evidence="12">
    <location>
        <begin position="22"/>
        <end position="23"/>
    </location>
    <ligand>
        <name>phosphoenolpyruvate</name>
        <dbReference type="ChEBI" id="CHEBI:58702"/>
    </ligand>
</feature>
<keyword evidence="7 12" id="KW-0573">Peptidoglycan synthesis</keyword>
<dbReference type="RefSeq" id="WP_096182732.1">
    <property type="nucleotide sequence ID" value="NZ_BDUF01000076.1"/>
</dbReference>
<dbReference type="InterPro" id="IPR036968">
    <property type="entry name" value="Enolpyruvate_Tfrase_sf"/>
</dbReference>
<dbReference type="EC" id="2.5.1.7" evidence="12"/>
<keyword evidence="6 12" id="KW-0133">Cell shape</keyword>
<reference evidence="15" key="1">
    <citation type="submission" date="2017-07" db="EMBL/GenBank/DDBJ databases">
        <title>Draft genome sequence of Effusibacillus lacus strain skLN1.</title>
        <authorList>
            <person name="Watanabe M."/>
            <person name="Kojima H."/>
            <person name="Fukui M."/>
        </authorList>
    </citation>
    <scope>NUCLEOTIDE SEQUENCE [LARGE SCALE GENOMIC DNA]</scope>
    <source>
        <strain evidence="15">skLN1</strain>
    </source>
</reference>
<evidence type="ECO:0000256" key="10">
    <source>
        <dbReference type="ARBA" id="ARBA00038367"/>
    </source>
</evidence>
<evidence type="ECO:0000313" key="14">
    <source>
        <dbReference type="EMBL" id="GAX91004.1"/>
    </source>
</evidence>
<evidence type="ECO:0000256" key="5">
    <source>
        <dbReference type="ARBA" id="ARBA00022679"/>
    </source>
</evidence>
<feature type="binding site" evidence="12">
    <location>
        <position position="327"/>
    </location>
    <ligand>
        <name>UDP-N-acetyl-alpha-D-glucosamine</name>
        <dbReference type="ChEBI" id="CHEBI:57705"/>
    </ligand>
</feature>
<dbReference type="InterPro" id="IPR050068">
    <property type="entry name" value="MurA_subfamily"/>
</dbReference>
<dbReference type="Pfam" id="PF00275">
    <property type="entry name" value="EPSP_synthase"/>
    <property type="match status" value="1"/>
</dbReference>